<evidence type="ECO:0000256" key="4">
    <source>
        <dbReference type="PROSITE-ProRule" id="PRU00322"/>
    </source>
</evidence>
<evidence type="ECO:0000259" key="6">
    <source>
        <dbReference type="PROSITE" id="PS50199"/>
    </source>
</evidence>
<feature type="compositionally biased region" description="Basic and acidic residues" evidence="5">
    <location>
        <begin position="700"/>
        <end position="725"/>
    </location>
</feature>
<dbReference type="Proteomes" id="UP000747399">
    <property type="component" value="Unassembled WGS sequence"/>
</dbReference>
<dbReference type="PROSITE" id="PS50199">
    <property type="entry name" value="ZF_RANBP2_2"/>
    <property type="match status" value="1"/>
</dbReference>
<dbReference type="InterPro" id="IPR036443">
    <property type="entry name" value="Znf_RanBP2_sf"/>
</dbReference>
<feature type="compositionally biased region" description="Acidic residues" evidence="5">
    <location>
        <begin position="740"/>
        <end position="749"/>
    </location>
</feature>
<evidence type="ECO:0000313" key="7">
    <source>
        <dbReference type="EMBL" id="GIL58803.1"/>
    </source>
</evidence>
<sequence>MNRAARRFRTLLYALEQQQKAPLQDYLAEMLTRYNLLQHRQFCGIRPAPTLVFSHVHPCPNIHRLVFSSSALSAIAPSNRGCEPAAPISREAIGQVENGATTNSNMIGINTSNVIIPPMPTGLVSFESDAATNTLELWYDLLRLLHEHGDFEDKETPRDLLIQQQDDVKDAIVNFARRRADILFNLPLLEVAAVAEAELLPRDLPDRKLRNADRRLKETYVTGRAVAGHGQFHATMQDLLRVLRDWAVVPPATVDTAAPALAPALRHLLSCIRHLASLEPDPAAMERAQRLGTPTAAELVERLATQPSAEDRRKAKVTAFLERRHRLRVRDTVGRGAVLEAGDWFCSNCGSANWKDRPRCFRCAAPSNKAGNSVVTPQDIAEVYGDRPPRRQPRAATAAADADALYDAQAAVAAEAADAADAASVGSGGKASVRGGADLRGPGSTRTTRNRKAPLQLPGDEEGEEGEPRGQGGGRQQLDETAALRGRPGLRRRVDRTDDGDDLDPDLDLDDDQGGPYAAETRSSPIYQRTMREYYRDEDQGEEGSSDTRGWRRGGPSGSRAQGRGNSLGPGSDGGYDNVRQWHRGGRDSRFAQQEGRGLLRAPPLPANGDLGDLDFEEWEASGTREHRRGSGGGRGGGRGGLRRSNAADIDIDTDEEDGREVEGGGFRRRPMRGDSSSGSGDPGIRTTARGSGRRGGRLKWLDEDAEDGAREKEAERSYGFERHDGRRARLGRRKSGGNDGDDDRDDDM</sequence>
<protein>
    <recommendedName>
        <fullName evidence="6">RanBP2-type domain-containing protein</fullName>
    </recommendedName>
</protein>
<proteinExistence type="predicted"/>
<dbReference type="GO" id="GO:0008270">
    <property type="term" value="F:zinc ion binding"/>
    <property type="evidence" value="ECO:0007669"/>
    <property type="project" value="UniProtKB-KW"/>
</dbReference>
<evidence type="ECO:0000256" key="2">
    <source>
        <dbReference type="ARBA" id="ARBA00022771"/>
    </source>
</evidence>
<feature type="compositionally biased region" description="Acidic residues" evidence="5">
    <location>
        <begin position="650"/>
        <end position="660"/>
    </location>
</feature>
<feature type="region of interest" description="Disordered" evidence="5">
    <location>
        <begin position="421"/>
        <end position="749"/>
    </location>
</feature>
<feature type="domain" description="RanBP2-type" evidence="6">
    <location>
        <begin position="340"/>
        <end position="369"/>
    </location>
</feature>
<dbReference type="SMART" id="SM00547">
    <property type="entry name" value="ZnF_RBZ"/>
    <property type="match status" value="1"/>
</dbReference>
<organism evidence="7 8">
    <name type="scientific">Volvox africanus</name>
    <dbReference type="NCBI Taxonomy" id="51714"/>
    <lineage>
        <taxon>Eukaryota</taxon>
        <taxon>Viridiplantae</taxon>
        <taxon>Chlorophyta</taxon>
        <taxon>core chlorophytes</taxon>
        <taxon>Chlorophyceae</taxon>
        <taxon>CS clade</taxon>
        <taxon>Chlamydomonadales</taxon>
        <taxon>Volvocaceae</taxon>
        <taxon>Volvox</taxon>
    </lineage>
</organism>
<feature type="compositionally biased region" description="Acidic residues" evidence="5">
    <location>
        <begin position="498"/>
        <end position="513"/>
    </location>
</feature>
<evidence type="ECO:0000256" key="1">
    <source>
        <dbReference type="ARBA" id="ARBA00022723"/>
    </source>
</evidence>
<feature type="compositionally biased region" description="Gly residues" evidence="5">
    <location>
        <begin position="631"/>
        <end position="640"/>
    </location>
</feature>
<keyword evidence="2 4" id="KW-0863">Zinc-finger</keyword>
<dbReference type="InterPro" id="IPR001876">
    <property type="entry name" value="Znf_RanBP2"/>
</dbReference>
<feature type="compositionally biased region" description="Basic residues" evidence="5">
    <location>
        <begin position="726"/>
        <end position="736"/>
    </location>
</feature>
<name>A0A8J4BCZ2_9CHLO</name>
<evidence type="ECO:0000256" key="3">
    <source>
        <dbReference type="ARBA" id="ARBA00022833"/>
    </source>
</evidence>
<dbReference type="EMBL" id="BNCO01000032">
    <property type="protein sequence ID" value="GIL58803.1"/>
    <property type="molecule type" value="Genomic_DNA"/>
</dbReference>
<dbReference type="SUPFAM" id="SSF90209">
    <property type="entry name" value="Ran binding protein zinc finger-like"/>
    <property type="match status" value="1"/>
</dbReference>
<keyword evidence="1" id="KW-0479">Metal-binding</keyword>
<feature type="compositionally biased region" description="Low complexity" evidence="5">
    <location>
        <begin position="674"/>
        <end position="691"/>
    </location>
</feature>
<gene>
    <name evidence="7" type="ORF">Vafri_13792</name>
</gene>
<reference evidence="7" key="1">
    <citation type="journal article" date="2021" name="Proc. Natl. Acad. Sci. U.S.A.">
        <title>Three genomes in the algal genus Volvox reveal the fate of a haploid sex-determining region after a transition to homothallism.</title>
        <authorList>
            <person name="Yamamoto K."/>
            <person name="Hamaji T."/>
            <person name="Kawai-Toyooka H."/>
            <person name="Matsuzaki R."/>
            <person name="Takahashi F."/>
            <person name="Nishimura Y."/>
            <person name="Kawachi M."/>
            <person name="Noguchi H."/>
            <person name="Minakuchi Y."/>
            <person name="Umen J.G."/>
            <person name="Toyoda A."/>
            <person name="Nozaki H."/>
        </authorList>
    </citation>
    <scope>NUCLEOTIDE SEQUENCE</scope>
    <source>
        <strain evidence="7">NIES-3780</strain>
    </source>
</reference>
<keyword evidence="3" id="KW-0862">Zinc</keyword>
<dbReference type="AlphaFoldDB" id="A0A8J4BCZ2"/>
<comment type="caution">
    <text evidence="7">The sequence shown here is derived from an EMBL/GenBank/DDBJ whole genome shotgun (WGS) entry which is preliminary data.</text>
</comment>
<evidence type="ECO:0000313" key="8">
    <source>
        <dbReference type="Proteomes" id="UP000747399"/>
    </source>
</evidence>
<keyword evidence="8" id="KW-1185">Reference proteome</keyword>
<dbReference type="PROSITE" id="PS01358">
    <property type="entry name" value="ZF_RANBP2_1"/>
    <property type="match status" value="1"/>
</dbReference>
<accession>A0A8J4BCZ2</accession>
<feature type="non-terminal residue" evidence="7">
    <location>
        <position position="1"/>
    </location>
</feature>
<evidence type="ECO:0000256" key="5">
    <source>
        <dbReference type="SAM" id="MobiDB-lite"/>
    </source>
</evidence>